<feature type="domain" description="DHHA2" evidence="5">
    <location>
        <begin position="263"/>
        <end position="420"/>
    </location>
</feature>
<keyword evidence="3" id="KW-0378">Hydrolase</keyword>
<dbReference type="Pfam" id="PF01368">
    <property type="entry name" value="DHH"/>
    <property type="match status" value="1"/>
</dbReference>
<dbReference type="AlphaFoldDB" id="A0A8H3HX21"/>
<dbReference type="PANTHER" id="PTHR12112">
    <property type="entry name" value="BNIP - RELATED"/>
    <property type="match status" value="1"/>
</dbReference>
<evidence type="ECO:0000256" key="2">
    <source>
        <dbReference type="ARBA" id="ARBA00022723"/>
    </source>
</evidence>
<dbReference type="GO" id="GO:0005737">
    <property type="term" value="C:cytoplasm"/>
    <property type="evidence" value="ECO:0007669"/>
    <property type="project" value="InterPro"/>
</dbReference>
<dbReference type="SUPFAM" id="SSF64182">
    <property type="entry name" value="DHH phosphoesterases"/>
    <property type="match status" value="1"/>
</dbReference>
<dbReference type="GO" id="GO:0004309">
    <property type="term" value="F:exopolyphosphatase activity"/>
    <property type="evidence" value="ECO:0007669"/>
    <property type="project" value="TreeGrafter"/>
</dbReference>
<dbReference type="Gene3D" id="3.90.1640.10">
    <property type="entry name" value="inorganic pyrophosphatase (n-terminal core)"/>
    <property type="match status" value="1"/>
</dbReference>
<dbReference type="OrthoDB" id="374045at2759"/>
<name>A0A8H3HX21_9LECA</name>
<dbReference type="InterPro" id="IPR038222">
    <property type="entry name" value="DHHA2_dom_sf"/>
</dbReference>
<keyword evidence="4" id="KW-0464">Manganese</keyword>
<sequence length="425" mass="47366">MAFPRNSLRAFLQHAKTNLFKAIHEEHRINIVVGNESADLDSLTSSLLYAYVKSIAPPQNNFSPIYVPLLNLPTSGLRLRPEFASVCEHANIAVDRLITLDDLPSQSKSLRSVRWILVDHNKLLGDLGHQYSSRVQGVIDHHVEENAVPENTDPEPRVIEKCGSCTSLVVRQCKPAWDSISSSSLSTGAAHGQGEVAIDDSAVTQVWDVQVAKMALASILVDTANLTAPGKVEQVDRDSVDYLEARIQMSPKEARTWDRDRYYKEIDEAKRDISSLDLTEVLIKDYKGWTENGAKLGISSVVKPLNFLVQKAGEEKLPSFENQLQQFMDDRDLSVFAIMTTFTSPEGEFQRELLVQARSSASSSAVNFAEQGASDFQLEDVNIKGVSMQDKLGQLWRKVWLQRDVSKSRKQVAPLLRKAMTSPSD</sequence>
<dbReference type="Proteomes" id="UP000664203">
    <property type="component" value="Unassembled WGS sequence"/>
</dbReference>
<comment type="cofactor">
    <cofactor evidence="1">
        <name>Mn(2+)</name>
        <dbReference type="ChEBI" id="CHEBI:29035"/>
    </cofactor>
</comment>
<evidence type="ECO:0000256" key="3">
    <source>
        <dbReference type="ARBA" id="ARBA00022801"/>
    </source>
</evidence>
<keyword evidence="2" id="KW-0479">Metal-binding</keyword>
<evidence type="ECO:0000256" key="4">
    <source>
        <dbReference type="ARBA" id="ARBA00023211"/>
    </source>
</evidence>
<evidence type="ECO:0000313" key="6">
    <source>
        <dbReference type="EMBL" id="CAF9905962.1"/>
    </source>
</evidence>
<gene>
    <name evidence="6" type="primary">PPX1</name>
    <name evidence="6" type="ORF">ALECFALPRED_001922</name>
</gene>
<dbReference type="InterPro" id="IPR001667">
    <property type="entry name" value="DDH_dom"/>
</dbReference>
<dbReference type="PANTHER" id="PTHR12112:SF39">
    <property type="entry name" value="EG:152A3.5 PROTEIN (FBGN0003116_PN PROTEIN)"/>
    <property type="match status" value="1"/>
</dbReference>
<organism evidence="6 7">
    <name type="scientific">Alectoria fallacina</name>
    <dbReference type="NCBI Taxonomy" id="1903189"/>
    <lineage>
        <taxon>Eukaryota</taxon>
        <taxon>Fungi</taxon>
        <taxon>Dikarya</taxon>
        <taxon>Ascomycota</taxon>
        <taxon>Pezizomycotina</taxon>
        <taxon>Lecanoromycetes</taxon>
        <taxon>OSLEUM clade</taxon>
        <taxon>Lecanoromycetidae</taxon>
        <taxon>Lecanorales</taxon>
        <taxon>Lecanorineae</taxon>
        <taxon>Parmeliaceae</taxon>
        <taxon>Alectoria</taxon>
    </lineage>
</organism>
<dbReference type="EMBL" id="CAJPDR010000015">
    <property type="protein sequence ID" value="CAF9905962.1"/>
    <property type="molecule type" value="Genomic_DNA"/>
</dbReference>
<reference evidence="6" key="1">
    <citation type="submission" date="2021-03" db="EMBL/GenBank/DDBJ databases">
        <authorList>
            <person name="Tagirdzhanova G."/>
        </authorList>
    </citation>
    <scope>NUCLEOTIDE SEQUENCE</scope>
</reference>
<evidence type="ECO:0000259" key="5">
    <source>
        <dbReference type="SMART" id="SM01131"/>
    </source>
</evidence>
<dbReference type="SMART" id="SM01131">
    <property type="entry name" value="DHHA2"/>
    <property type="match status" value="1"/>
</dbReference>
<dbReference type="GO" id="GO:0046872">
    <property type="term" value="F:metal ion binding"/>
    <property type="evidence" value="ECO:0007669"/>
    <property type="project" value="UniProtKB-KW"/>
</dbReference>
<comment type="caution">
    <text evidence="6">The sequence shown here is derived from an EMBL/GenBank/DDBJ whole genome shotgun (WGS) entry which is preliminary data.</text>
</comment>
<evidence type="ECO:0000313" key="7">
    <source>
        <dbReference type="Proteomes" id="UP000664203"/>
    </source>
</evidence>
<protein>
    <submittedName>
        <fullName evidence="6">Exopolyphosphatase</fullName>
    </submittedName>
</protein>
<proteinExistence type="predicted"/>
<keyword evidence="7" id="KW-1185">Reference proteome</keyword>
<dbReference type="InterPro" id="IPR004097">
    <property type="entry name" value="DHHA2"/>
</dbReference>
<dbReference type="Pfam" id="PF02833">
    <property type="entry name" value="DHHA2"/>
    <property type="match status" value="1"/>
</dbReference>
<accession>A0A8H3HX21</accession>
<evidence type="ECO:0000256" key="1">
    <source>
        <dbReference type="ARBA" id="ARBA00001936"/>
    </source>
</evidence>
<dbReference type="Gene3D" id="3.10.310.20">
    <property type="entry name" value="DHHA2 domain"/>
    <property type="match status" value="1"/>
</dbReference>
<dbReference type="InterPro" id="IPR038763">
    <property type="entry name" value="DHH_sf"/>
</dbReference>